<dbReference type="EMBL" id="CP017634">
    <property type="protein sequence ID" value="ATW24585.1"/>
    <property type="molecule type" value="Genomic_DNA"/>
</dbReference>
<dbReference type="Proteomes" id="UP000323521">
    <property type="component" value="Chromosome"/>
</dbReference>
<feature type="transmembrane region" description="Helical" evidence="1">
    <location>
        <begin position="6"/>
        <end position="26"/>
    </location>
</feature>
<evidence type="ECO:0000256" key="1">
    <source>
        <dbReference type="SAM" id="Phobius"/>
    </source>
</evidence>
<dbReference type="KEGG" id="fwa:DCMF_07115"/>
<sequence length="146" mass="16462">MKLTLWGLLFQGIPECIALVTLVFVIAKARIDWKKIVLLGVLIGCVFYVLRMLPITFGIHTIVGIGLLIFLLTFLEKIDLVRAIIAVLLGNAFLILAETVCFWGINVIFHLPWDEISNNQFLMTLTGIPQILLIFLAAFVVKRLLR</sequence>
<feature type="transmembrane region" description="Helical" evidence="1">
    <location>
        <begin position="57"/>
        <end position="75"/>
    </location>
</feature>
<keyword evidence="1" id="KW-0812">Transmembrane</keyword>
<reference evidence="2 3" key="1">
    <citation type="submission" date="2016-10" db="EMBL/GenBank/DDBJ databases">
        <title>Complete Genome Sequence of Peptococcaceae strain DCMF.</title>
        <authorList>
            <person name="Edwards R.J."/>
            <person name="Holland S.I."/>
            <person name="Deshpande N.P."/>
            <person name="Wong Y.K."/>
            <person name="Ertan H."/>
            <person name="Manefield M."/>
            <person name="Russell T.L."/>
            <person name="Lee M.J."/>
        </authorList>
    </citation>
    <scope>NUCLEOTIDE SEQUENCE [LARGE SCALE GENOMIC DNA]</scope>
    <source>
        <strain evidence="2 3">DCMF</strain>
    </source>
</reference>
<evidence type="ECO:0000313" key="3">
    <source>
        <dbReference type="Proteomes" id="UP000323521"/>
    </source>
</evidence>
<dbReference type="RefSeq" id="WP_148133786.1">
    <property type="nucleotide sequence ID" value="NZ_CP017634.1"/>
</dbReference>
<keyword evidence="1" id="KW-0472">Membrane</keyword>
<keyword evidence="3" id="KW-1185">Reference proteome</keyword>
<dbReference type="AlphaFoldDB" id="A0A3G1KR51"/>
<accession>A0A3G1KR51</accession>
<proteinExistence type="predicted"/>
<feature type="transmembrane region" description="Helical" evidence="1">
    <location>
        <begin position="87"/>
        <end position="109"/>
    </location>
</feature>
<keyword evidence="1" id="KW-1133">Transmembrane helix</keyword>
<dbReference type="OrthoDB" id="1797780at2"/>
<feature type="transmembrane region" description="Helical" evidence="1">
    <location>
        <begin position="33"/>
        <end position="51"/>
    </location>
</feature>
<protein>
    <submittedName>
        <fullName evidence="2">Uncharacterized protein</fullName>
    </submittedName>
</protein>
<evidence type="ECO:0000313" key="2">
    <source>
        <dbReference type="EMBL" id="ATW24585.1"/>
    </source>
</evidence>
<gene>
    <name evidence="2" type="ORF">DCMF_07115</name>
</gene>
<name>A0A3G1KR51_FORW1</name>
<feature type="transmembrane region" description="Helical" evidence="1">
    <location>
        <begin position="121"/>
        <end position="141"/>
    </location>
</feature>
<organism evidence="2 3">
    <name type="scientific">Formimonas warabiya</name>
    <dbReference type="NCBI Taxonomy" id="1761012"/>
    <lineage>
        <taxon>Bacteria</taxon>
        <taxon>Bacillati</taxon>
        <taxon>Bacillota</taxon>
        <taxon>Clostridia</taxon>
        <taxon>Eubacteriales</taxon>
        <taxon>Peptococcaceae</taxon>
        <taxon>Candidatus Formimonas</taxon>
    </lineage>
</organism>